<dbReference type="GO" id="GO:0051607">
    <property type="term" value="P:defense response to virus"/>
    <property type="evidence" value="ECO:0007669"/>
    <property type="project" value="TreeGrafter"/>
</dbReference>
<evidence type="ECO:0000313" key="11">
    <source>
        <dbReference type="Ensembl" id="ENSEEEP00000052773.1"/>
    </source>
</evidence>
<organism evidence="11 12">
    <name type="scientific">Electrophorus electricus</name>
    <name type="common">Electric eel</name>
    <name type="synonym">Gymnotus electricus</name>
    <dbReference type="NCBI Taxonomy" id="8005"/>
    <lineage>
        <taxon>Eukaryota</taxon>
        <taxon>Metazoa</taxon>
        <taxon>Chordata</taxon>
        <taxon>Craniata</taxon>
        <taxon>Vertebrata</taxon>
        <taxon>Euteleostomi</taxon>
        <taxon>Actinopterygii</taxon>
        <taxon>Neopterygii</taxon>
        <taxon>Teleostei</taxon>
        <taxon>Ostariophysi</taxon>
        <taxon>Gymnotiformes</taxon>
        <taxon>Gymnotoidei</taxon>
        <taxon>Gymnotidae</taxon>
        <taxon>Electrophorus</taxon>
    </lineage>
</organism>
<feature type="signal peptide" evidence="8">
    <location>
        <begin position="1"/>
        <end position="20"/>
    </location>
</feature>
<dbReference type="SUPFAM" id="SSF49562">
    <property type="entry name" value="C2 domain (Calcium/lipid-binding domain, CaLB)"/>
    <property type="match status" value="1"/>
</dbReference>
<dbReference type="Pfam" id="PF01823">
    <property type="entry name" value="MACPF"/>
    <property type="match status" value="1"/>
</dbReference>
<comment type="subcellular location">
    <subcellularLocation>
        <location evidence="1">Membrane</location>
    </subcellularLocation>
    <subcellularLocation>
        <location evidence="2">Secreted</location>
    </subcellularLocation>
</comment>
<dbReference type="InterPro" id="IPR020864">
    <property type="entry name" value="MACPF"/>
</dbReference>
<sequence length="580" mass="64553">MRNCLVGWWLCYSLISVITAEDQLILGSPEDCKNSDFVPGYNLGGEGFDIVKMERKGSYVIDMETWNTGNGSCKLHKNRYLNGKKEKLPIAVVFWRSISKCSQKISSKMYESSEAVVKDSTSSVSNNWKVGLDIPLTAGGSLGGTHSREATNAMAKSKEDKFSFTKHEVKCSFYSYKIASPPPLHQEFLQAVKSLYPTYDSHSYQSIIDRFGTHYTTGVNLGGKIKAVTAIKTCKAAMDGLTNTATKDCLDVEASGTYQGVRLKTEFSHCQELKKKLNIKETFSSMFDDRQTEITGGNINDEDLLFSTTSQNARKVWLESLKSIPDVVTYTLKPLHLLLNDNNPAKKGLKSAIEKYIRNNALKQVCSESCKIGKNNSARDRCVCVCQRSTNILSNCCPTKRGLATLKVFKLYAKDLYGDIFSRTDARVEVIYGDLIRRTAVINENDNPRWSESFKFGSITISLKNKLTFNVYDEDTYWNSDHLGTCGFDLKSGKWSEVCMFKYGTFFFSYTVECAPSLQGPKCADYSPSPMASSLAEIFNSRNGHPLPLLVSFTPPFLFLSLSVSLSLSTEVAHGGHGNS</sequence>
<dbReference type="PROSITE" id="PS00279">
    <property type="entry name" value="MACPF_1"/>
    <property type="match status" value="1"/>
</dbReference>
<dbReference type="GO" id="GO:0005576">
    <property type="term" value="C:extracellular region"/>
    <property type="evidence" value="ECO:0007669"/>
    <property type="project" value="UniProtKB-SubCell"/>
</dbReference>
<reference evidence="11" key="3">
    <citation type="submission" date="2025-09" db="UniProtKB">
        <authorList>
            <consortium name="Ensembl"/>
        </authorList>
    </citation>
    <scope>IDENTIFICATION</scope>
</reference>
<dbReference type="Pfam" id="PF00168">
    <property type="entry name" value="C2"/>
    <property type="match status" value="1"/>
</dbReference>
<evidence type="ECO:0000256" key="4">
    <source>
        <dbReference type="ARBA" id="ARBA00022525"/>
    </source>
</evidence>
<dbReference type="AlphaFoldDB" id="A0AAY5E7G0"/>
<reference evidence="11" key="2">
    <citation type="submission" date="2025-08" db="UniProtKB">
        <authorList>
            <consortium name="Ensembl"/>
        </authorList>
    </citation>
    <scope>IDENTIFICATION</scope>
</reference>
<feature type="chain" id="PRO_5044303247" description="Perforin 1.2" evidence="8">
    <location>
        <begin position="21"/>
        <end position="580"/>
    </location>
</feature>
<keyword evidence="12" id="KW-1185">Reference proteome</keyword>
<name>A0AAY5E7G0_ELEEL</name>
<dbReference type="Proteomes" id="UP000314983">
    <property type="component" value="Chromosome 8"/>
</dbReference>
<evidence type="ECO:0008006" key="13">
    <source>
        <dbReference type="Google" id="ProtNLM"/>
    </source>
</evidence>
<dbReference type="GeneTree" id="ENSGT00530000063725"/>
<evidence type="ECO:0000313" key="12">
    <source>
        <dbReference type="Proteomes" id="UP000314983"/>
    </source>
</evidence>
<protein>
    <recommendedName>
        <fullName evidence="13">Perforin 1.2</fullName>
    </recommendedName>
</protein>
<dbReference type="PROSITE" id="PS50004">
    <property type="entry name" value="C2"/>
    <property type="match status" value="1"/>
</dbReference>
<accession>A0AAY5E7G0</accession>
<evidence type="ECO:0000256" key="2">
    <source>
        <dbReference type="ARBA" id="ARBA00004613"/>
    </source>
</evidence>
<proteinExistence type="inferred from homology"/>
<evidence type="ECO:0000256" key="7">
    <source>
        <dbReference type="ARBA" id="ARBA00023157"/>
    </source>
</evidence>
<dbReference type="PRINTS" id="PR00764">
    <property type="entry name" value="COMPLEMENTC9"/>
</dbReference>
<dbReference type="Ensembl" id="ENSEEET00000062611.1">
    <property type="protein sequence ID" value="ENSEEEP00000052773.1"/>
    <property type="gene ID" value="ENSEEEG00000022357.2"/>
</dbReference>
<dbReference type="Gene3D" id="2.60.40.150">
    <property type="entry name" value="C2 domain"/>
    <property type="match status" value="1"/>
</dbReference>
<keyword evidence="4" id="KW-0964">Secreted</keyword>
<dbReference type="PANTHER" id="PTHR46096:SF5">
    <property type="entry name" value="PERFORIN 1.2 PRECURSOR-RELATED"/>
    <property type="match status" value="1"/>
</dbReference>
<gene>
    <name evidence="11" type="primary">LOC113568899</name>
</gene>
<dbReference type="SMART" id="SM00457">
    <property type="entry name" value="MACPF"/>
    <property type="match status" value="1"/>
</dbReference>
<evidence type="ECO:0000259" key="9">
    <source>
        <dbReference type="PROSITE" id="PS50004"/>
    </source>
</evidence>
<evidence type="ECO:0000256" key="1">
    <source>
        <dbReference type="ARBA" id="ARBA00004370"/>
    </source>
</evidence>
<dbReference type="GO" id="GO:0022829">
    <property type="term" value="F:wide pore channel activity"/>
    <property type="evidence" value="ECO:0007669"/>
    <property type="project" value="TreeGrafter"/>
</dbReference>
<evidence type="ECO:0000256" key="6">
    <source>
        <dbReference type="ARBA" id="ARBA00023136"/>
    </source>
</evidence>
<keyword evidence="5" id="KW-0204">Cytolysis</keyword>
<evidence type="ECO:0000256" key="8">
    <source>
        <dbReference type="SAM" id="SignalP"/>
    </source>
</evidence>
<dbReference type="InterPro" id="IPR001862">
    <property type="entry name" value="MAC_perforin"/>
</dbReference>
<dbReference type="GO" id="GO:0001771">
    <property type="term" value="P:immunological synapse formation"/>
    <property type="evidence" value="ECO:0007669"/>
    <property type="project" value="TreeGrafter"/>
</dbReference>
<dbReference type="InterPro" id="IPR000008">
    <property type="entry name" value="C2_dom"/>
</dbReference>
<keyword evidence="8" id="KW-0732">Signal</keyword>
<evidence type="ECO:0000259" key="10">
    <source>
        <dbReference type="PROSITE" id="PS51412"/>
    </source>
</evidence>
<keyword evidence="6" id="KW-0472">Membrane</keyword>
<dbReference type="InterPro" id="IPR020863">
    <property type="entry name" value="MACPF_CS"/>
</dbReference>
<keyword evidence="7" id="KW-1015">Disulfide bond</keyword>
<feature type="domain" description="C2" evidence="9">
    <location>
        <begin position="387"/>
        <end position="503"/>
    </location>
</feature>
<evidence type="ECO:0000256" key="5">
    <source>
        <dbReference type="ARBA" id="ARBA00022852"/>
    </source>
</evidence>
<reference evidence="11 12" key="1">
    <citation type="submission" date="2020-05" db="EMBL/GenBank/DDBJ databases">
        <title>Electrophorus electricus (electric eel) genome, fEleEle1, primary haplotype.</title>
        <authorList>
            <person name="Myers G."/>
            <person name="Meyer A."/>
            <person name="Fedrigo O."/>
            <person name="Formenti G."/>
            <person name="Rhie A."/>
            <person name="Tracey A."/>
            <person name="Sims Y."/>
            <person name="Jarvis E.D."/>
        </authorList>
    </citation>
    <scope>NUCLEOTIDE SEQUENCE [LARGE SCALE GENOMIC DNA]</scope>
</reference>
<feature type="domain" description="MACPF" evidence="10">
    <location>
        <begin position="28"/>
        <end position="364"/>
    </location>
</feature>
<dbReference type="PROSITE" id="PS51412">
    <property type="entry name" value="MACPF_2"/>
    <property type="match status" value="1"/>
</dbReference>
<dbReference type="PANTHER" id="PTHR46096">
    <property type="entry name" value="PERFORIN-1"/>
    <property type="match status" value="1"/>
</dbReference>
<dbReference type="InterPro" id="IPR052784">
    <property type="entry name" value="Perforin-1_pore-forming"/>
</dbReference>
<dbReference type="SMART" id="SM00239">
    <property type="entry name" value="C2"/>
    <property type="match status" value="1"/>
</dbReference>
<dbReference type="GO" id="GO:0001913">
    <property type="term" value="P:T cell mediated cytotoxicity"/>
    <property type="evidence" value="ECO:0007669"/>
    <property type="project" value="TreeGrafter"/>
</dbReference>
<dbReference type="GO" id="GO:0031640">
    <property type="term" value="P:killing of cells of another organism"/>
    <property type="evidence" value="ECO:0007669"/>
    <property type="project" value="UniProtKB-KW"/>
</dbReference>
<dbReference type="InterPro" id="IPR035892">
    <property type="entry name" value="C2_domain_sf"/>
</dbReference>
<comment type="similarity">
    <text evidence="3">Belongs to the complement C6/C7/C8/C9 family.</text>
</comment>
<dbReference type="GO" id="GO:0005579">
    <property type="term" value="C:membrane attack complex"/>
    <property type="evidence" value="ECO:0007669"/>
    <property type="project" value="InterPro"/>
</dbReference>
<evidence type="ECO:0000256" key="3">
    <source>
        <dbReference type="ARBA" id="ARBA00009214"/>
    </source>
</evidence>